<dbReference type="KEGG" id="sli:Slin_4037"/>
<dbReference type="Proteomes" id="UP000002028">
    <property type="component" value="Chromosome"/>
</dbReference>
<reference evidence="1 2" key="1">
    <citation type="journal article" date="2010" name="Stand. Genomic Sci.">
        <title>Complete genome sequence of Spirosoma linguale type strain (1).</title>
        <authorList>
            <person name="Lail K."/>
            <person name="Sikorski J."/>
            <person name="Saunders E."/>
            <person name="Lapidus A."/>
            <person name="Glavina Del Rio T."/>
            <person name="Copeland A."/>
            <person name="Tice H."/>
            <person name="Cheng J.-F."/>
            <person name="Lucas S."/>
            <person name="Nolan M."/>
            <person name="Bruce D."/>
            <person name="Goodwin L."/>
            <person name="Pitluck S."/>
            <person name="Ivanova N."/>
            <person name="Mavromatis K."/>
            <person name="Ovchinnikova G."/>
            <person name="Pati A."/>
            <person name="Chen A."/>
            <person name="Palaniappan K."/>
            <person name="Land M."/>
            <person name="Hauser L."/>
            <person name="Chang Y.-J."/>
            <person name="Jeffries C.D."/>
            <person name="Chain P."/>
            <person name="Brettin T."/>
            <person name="Detter J.C."/>
            <person name="Schuetze A."/>
            <person name="Rohde M."/>
            <person name="Tindall B.J."/>
            <person name="Goeker M."/>
            <person name="Bristow J."/>
            <person name="Eisen J.A."/>
            <person name="Markowitz V."/>
            <person name="Hugenholtz P."/>
            <person name="Kyrpides N.C."/>
            <person name="Klenk H.-P."/>
            <person name="Chen F."/>
        </authorList>
    </citation>
    <scope>NUCLEOTIDE SEQUENCE [LARGE SCALE GENOMIC DNA]</scope>
    <source>
        <strain evidence="2">ATCC 33905 / DSM 74 / LMG 10896 / Claus 1</strain>
    </source>
</reference>
<dbReference type="AlphaFoldDB" id="D2QIV1"/>
<organism evidence="1 2">
    <name type="scientific">Spirosoma linguale (strain ATCC 33905 / DSM 74 / LMG 10896 / Claus 1)</name>
    <dbReference type="NCBI Taxonomy" id="504472"/>
    <lineage>
        <taxon>Bacteria</taxon>
        <taxon>Pseudomonadati</taxon>
        <taxon>Bacteroidota</taxon>
        <taxon>Cytophagia</taxon>
        <taxon>Cytophagales</taxon>
        <taxon>Cytophagaceae</taxon>
        <taxon>Spirosoma</taxon>
    </lineage>
</organism>
<proteinExistence type="predicted"/>
<evidence type="ECO:0000313" key="1">
    <source>
        <dbReference type="EMBL" id="ADB40027.1"/>
    </source>
</evidence>
<keyword evidence="2" id="KW-1185">Reference proteome</keyword>
<protein>
    <submittedName>
        <fullName evidence="1">Uncharacterized protein</fullName>
    </submittedName>
</protein>
<name>D2QIV1_SPILD</name>
<dbReference type="EMBL" id="CP001769">
    <property type="protein sequence ID" value="ADB40027.1"/>
    <property type="molecule type" value="Genomic_DNA"/>
</dbReference>
<dbReference type="RefSeq" id="WP_012928537.1">
    <property type="nucleotide sequence ID" value="NC_013730.1"/>
</dbReference>
<accession>D2QIV1</accession>
<sequence>MELKPFLLLSAILGMTCLGCTPDVAPKVDYDQVSIKVMGDLVPQLVGTWKLRQVRVNPQGPNRINRLNLTKDSTFRDLATLTIVPAVKPRTLPKDPRRSEYDGTIEYGNKTYPIQFDIWPGTWVYSGKGPQAFLLFSYRFPDGLHTIEPEEEFLEKLGLINETFSLETTLGQPTMKWVGLNRGIDQIDFVKQ</sequence>
<dbReference type="eggNOG" id="ENOG50343FN">
    <property type="taxonomic scope" value="Bacteria"/>
</dbReference>
<dbReference type="STRING" id="504472.Slin_4037"/>
<evidence type="ECO:0000313" key="2">
    <source>
        <dbReference type="Proteomes" id="UP000002028"/>
    </source>
</evidence>
<gene>
    <name evidence="1" type="ordered locus">Slin_4037</name>
</gene>
<dbReference type="HOGENOM" id="CLU_1414386_0_0_10"/>